<dbReference type="InterPro" id="IPR013785">
    <property type="entry name" value="Aldolase_TIM"/>
</dbReference>
<dbReference type="Proteomes" id="UP001271769">
    <property type="component" value="Unassembled WGS sequence"/>
</dbReference>
<sequence length="219" mass="23305">MTYRLFIDSANPADWDLGLARGWLHGVTTNPLIISRAGKKVDLATAQDLVANAKKRNLHELQLQVTGHTAGELHASGAALRDLWDKVTIKIPATAAGFEAAAPLCRQGYSVTITACYTAHQTMLAASIGAKYVAPYYGRMLDAGLDADARLNAMLEISRREDVRVLVASIRSIDQLETLTARGFDTFTITAALAGQLGTDAQSDGAAADFMAAAEASLK</sequence>
<dbReference type="EMBL" id="JAXCLX010000002">
    <property type="protein sequence ID" value="MDY0872639.1"/>
    <property type="molecule type" value="Genomic_DNA"/>
</dbReference>
<dbReference type="PANTHER" id="PTHR10683">
    <property type="entry name" value="TRANSALDOLASE"/>
    <property type="match status" value="1"/>
</dbReference>
<evidence type="ECO:0000256" key="1">
    <source>
        <dbReference type="ARBA" id="ARBA00023270"/>
    </source>
</evidence>
<dbReference type="Gene3D" id="3.20.20.70">
    <property type="entry name" value="Aldolase class I"/>
    <property type="match status" value="1"/>
</dbReference>
<dbReference type="InterPro" id="IPR001585">
    <property type="entry name" value="TAL/FSA"/>
</dbReference>
<dbReference type="PANTHER" id="PTHR10683:SF40">
    <property type="entry name" value="FRUCTOSE-6-PHOSPHATE ALDOLASE 1-RELATED"/>
    <property type="match status" value="1"/>
</dbReference>
<keyword evidence="1" id="KW-0704">Schiff base</keyword>
<name>A0ABU5DZ82_9PROT</name>
<dbReference type="SUPFAM" id="SSF51569">
    <property type="entry name" value="Aldolase"/>
    <property type="match status" value="1"/>
</dbReference>
<dbReference type="Pfam" id="PF00923">
    <property type="entry name" value="TAL_FSA"/>
    <property type="match status" value="1"/>
</dbReference>
<comment type="caution">
    <text evidence="2">The sequence shown here is derived from an EMBL/GenBank/DDBJ whole genome shotgun (WGS) entry which is preliminary data.</text>
</comment>
<evidence type="ECO:0000313" key="2">
    <source>
        <dbReference type="EMBL" id="MDY0872639.1"/>
    </source>
</evidence>
<evidence type="ECO:0000313" key="3">
    <source>
        <dbReference type="Proteomes" id="UP001271769"/>
    </source>
</evidence>
<accession>A0ABU5DZ82</accession>
<protein>
    <submittedName>
        <fullName evidence="2">Transaldolase family protein</fullName>
    </submittedName>
</protein>
<reference evidence="2 3" key="1">
    <citation type="journal article" date="2013" name="Antonie Van Leeuwenhoek">
        <title>Dongia rigui sp. nov., isolated from freshwater of a large wetland in Korea.</title>
        <authorList>
            <person name="Baik K.S."/>
            <person name="Hwang Y.M."/>
            <person name="Choi J.S."/>
            <person name="Kwon J."/>
            <person name="Seong C.N."/>
        </authorList>
    </citation>
    <scope>NUCLEOTIDE SEQUENCE [LARGE SCALE GENOMIC DNA]</scope>
    <source>
        <strain evidence="2 3">04SU4-P</strain>
    </source>
</reference>
<organism evidence="2 3">
    <name type="scientific">Dongia rigui</name>
    <dbReference type="NCBI Taxonomy" id="940149"/>
    <lineage>
        <taxon>Bacteria</taxon>
        <taxon>Pseudomonadati</taxon>
        <taxon>Pseudomonadota</taxon>
        <taxon>Alphaproteobacteria</taxon>
        <taxon>Rhodospirillales</taxon>
        <taxon>Dongiaceae</taxon>
        <taxon>Dongia</taxon>
    </lineage>
</organism>
<proteinExistence type="predicted"/>
<gene>
    <name evidence="2" type="ORF">SMD31_11915</name>
</gene>
<dbReference type="RefSeq" id="WP_320501114.1">
    <property type="nucleotide sequence ID" value="NZ_JAXCLX010000002.1"/>
</dbReference>
<keyword evidence="3" id="KW-1185">Reference proteome</keyword>